<evidence type="ECO:0000313" key="3">
    <source>
        <dbReference type="Proteomes" id="UP000029385"/>
    </source>
</evidence>
<dbReference type="Proteomes" id="UP000029385">
    <property type="component" value="Unassembled WGS sequence"/>
</dbReference>
<protein>
    <recommendedName>
        <fullName evidence="4">Alpha/beta hydrolase</fullName>
    </recommendedName>
</protein>
<keyword evidence="1" id="KW-0472">Membrane</keyword>
<gene>
    <name evidence="2" type="ORF">N789_04460</name>
</gene>
<organism evidence="2 3">
    <name type="scientific">Arenimonas oryziterrae DSM 21050 = YC6267</name>
    <dbReference type="NCBI Taxonomy" id="1121015"/>
    <lineage>
        <taxon>Bacteria</taxon>
        <taxon>Pseudomonadati</taxon>
        <taxon>Pseudomonadota</taxon>
        <taxon>Gammaproteobacteria</taxon>
        <taxon>Lysobacterales</taxon>
        <taxon>Lysobacteraceae</taxon>
        <taxon>Arenimonas</taxon>
    </lineage>
</organism>
<comment type="caution">
    <text evidence="2">The sequence shown here is derived from an EMBL/GenBank/DDBJ whole genome shotgun (WGS) entry which is preliminary data.</text>
</comment>
<dbReference type="Gene3D" id="3.40.50.1820">
    <property type="entry name" value="alpha/beta hydrolase"/>
    <property type="match status" value="2"/>
</dbReference>
<dbReference type="PATRIC" id="fig|1121015.4.peg.2576"/>
<feature type="transmembrane region" description="Helical" evidence="1">
    <location>
        <begin position="20"/>
        <end position="39"/>
    </location>
</feature>
<sequence>MSEAEVTTRSVVWMLLRRLLIIVLVIAVLLYLALAGLLYSKQRSLLYFPTRAAAVEAPSFSVTSNGLTLHGWAVNPGKPRALLYFGGNGEAVERNADFFRSTLPEITVYLIPYRGYSGNPGMPTEKDLYADALIEFDRIRVDHAQVVVMGRSLGSGVATYVAAHRPVHRLVLVTPYDSIAKVAQGKYPLFPIGLLLKDKYESWRRAPALAMPTLVLIAAKDRVIPRGNSDALVASFTQRPEVVVVPEAGHNDISAQADYSSALEAFLAD</sequence>
<dbReference type="RefSeq" id="WP_022967840.1">
    <property type="nucleotide sequence ID" value="NZ_ATVD01000001.1"/>
</dbReference>
<proteinExistence type="predicted"/>
<dbReference type="EMBL" id="AVCI01000045">
    <property type="protein sequence ID" value="KFN41144.1"/>
    <property type="molecule type" value="Genomic_DNA"/>
</dbReference>
<accession>A0A091AQ59</accession>
<dbReference type="PANTHER" id="PTHR12277:SF81">
    <property type="entry name" value="PROTEIN ABHD13"/>
    <property type="match status" value="1"/>
</dbReference>
<name>A0A091AQ59_9GAMM</name>
<dbReference type="STRING" id="1121015.GCA_000420545_00165"/>
<evidence type="ECO:0008006" key="4">
    <source>
        <dbReference type="Google" id="ProtNLM"/>
    </source>
</evidence>
<dbReference type="SUPFAM" id="SSF53474">
    <property type="entry name" value="alpha/beta-Hydrolases"/>
    <property type="match status" value="1"/>
</dbReference>
<dbReference type="eggNOG" id="COG1073">
    <property type="taxonomic scope" value="Bacteria"/>
</dbReference>
<dbReference type="PANTHER" id="PTHR12277">
    <property type="entry name" value="ALPHA/BETA HYDROLASE DOMAIN-CONTAINING PROTEIN"/>
    <property type="match status" value="1"/>
</dbReference>
<evidence type="ECO:0000313" key="2">
    <source>
        <dbReference type="EMBL" id="KFN41144.1"/>
    </source>
</evidence>
<keyword evidence="1" id="KW-1133">Transmembrane helix</keyword>
<evidence type="ECO:0000256" key="1">
    <source>
        <dbReference type="SAM" id="Phobius"/>
    </source>
</evidence>
<dbReference type="AlphaFoldDB" id="A0A091AQ59"/>
<reference evidence="2 3" key="1">
    <citation type="submission" date="2013-09" db="EMBL/GenBank/DDBJ databases">
        <title>Genome sequencing of Arenimonas oryziterrae.</title>
        <authorList>
            <person name="Chen F."/>
            <person name="Wang G."/>
        </authorList>
    </citation>
    <scope>NUCLEOTIDE SEQUENCE [LARGE SCALE GENOMIC DNA]</scope>
    <source>
        <strain evidence="2 3">YC6267</strain>
    </source>
</reference>
<dbReference type="InterPro" id="IPR029058">
    <property type="entry name" value="AB_hydrolase_fold"/>
</dbReference>
<keyword evidence="1" id="KW-0812">Transmembrane</keyword>
<keyword evidence="3" id="KW-1185">Reference proteome</keyword>